<feature type="region of interest" description="Disordered" evidence="1">
    <location>
        <begin position="142"/>
        <end position="274"/>
    </location>
</feature>
<accession>A0ABW2UJX4</accession>
<dbReference type="InterPro" id="IPR011330">
    <property type="entry name" value="Glyco_hydro/deAcase_b/a-brl"/>
</dbReference>
<proteinExistence type="predicted"/>
<sequence length="470" mass="46639">MGRGFLLGMVSGLAVSAAALATLSLLLPLPAPVPRMAGPDILPAPPPPAAAPEAPLVTGRIGMAEVTAPAPMIAHPADPPEPRPAPPPVPGAGGLPPADPPPDLAALAEGGMVTVAAGDEDRPPAAAEGAVTDLAALAARGGMAADDGTDDDAAPARVQEEPARAPVSGDLDTAPGRPQPATPQRAPDLSQPDPLAPVAAPTPPVVSVTTPEPSDPAEATDEPAIMVPDAAQQASDPAADPAPGAPDAEAMAAAAPLPEDAATPPSPDAPALSPLERHAAPFEGAAGRPLFAIVLLDSRARSEDRVALTALGLPLTVAVDPGQADLPARISAYRASGIEVMVLGPGDAELLDASGAIGLLDLPRQSGAQSLRLNRDPAGFGTVSADPEAEGAPVELRLLVPDASGAEGLRRSLDRAAFRAAQDGAMVVLGEATAPTLAALADWVRSGGRAESVALAPVSAVLRLRATRPE</sequence>
<feature type="compositionally biased region" description="Low complexity" evidence="1">
    <location>
        <begin position="228"/>
        <end position="274"/>
    </location>
</feature>
<evidence type="ECO:0008006" key="4">
    <source>
        <dbReference type="Google" id="ProtNLM"/>
    </source>
</evidence>
<evidence type="ECO:0000313" key="2">
    <source>
        <dbReference type="EMBL" id="MFC7703507.1"/>
    </source>
</evidence>
<keyword evidence="3" id="KW-1185">Reference proteome</keyword>
<gene>
    <name evidence="2" type="ORF">ACFQXB_04785</name>
</gene>
<dbReference type="EMBL" id="JBHTFQ010000002">
    <property type="protein sequence ID" value="MFC7703507.1"/>
    <property type="molecule type" value="Genomic_DNA"/>
</dbReference>
<evidence type="ECO:0000313" key="3">
    <source>
        <dbReference type="Proteomes" id="UP001596516"/>
    </source>
</evidence>
<feature type="region of interest" description="Disordered" evidence="1">
    <location>
        <begin position="72"/>
        <end position="106"/>
    </location>
</feature>
<evidence type="ECO:0000256" key="1">
    <source>
        <dbReference type="SAM" id="MobiDB-lite"/>
    </source>
</evidence>
<dbReference type="SUPFAM" id="SSF88713">
    <property type="entry name" value="Glycoside hydrolase/deacetylase"/>
    <property type="match status" value="1"/>
</dbReference>
<dbReference type="Proteomes" id="UP001596516">
    <property type="component" value="Unassembled WGS sequence"/>
</dbReference>
<reference evidence="3" key="1">
    <citation type="journal article" date="2019" name="Int. J. Syst. Evol. Microbiol.">
        <title>The Global Catalogue of Microorganisms (GCM) 10K type strain sequencing project: providing services to taxonomists for standard genome sequencing and annotation.</title>
        <authorList>
            <consortium name="The Broad Institute Genomics Platform"/>
            <consortium name="The Broad Institute Genome Sequencing Center for Infectious Disease"/>
            <person name="Wu L."/>
            <person name="Ma J."/>
        </authorList>
    </citation>
    <scope>NUCLEOTIDE SEQUENCE [LARGE SCALE GENOMIC DNA]</scope>
    <source>
        <strain evidence="3">CGMCC 1.12750</strain>
    </source>
</reference>
<dbReference type="RefSeq" id="WP_377399927.1">
    <property type="nucleotide sequence ID" value="NZ_JBHTFQ010000002.1"/>
</dbReference>
<name>A0ABW2UJX4_9RHOB</name>
<comment type="caution">
    <text evidence="2">The sequence shown here is derived from an EMBL/GenBank/DDBJ whole genome shotgun (WGS) entry which is preliminary data.</text>
</comment>
<feature type="compositionally biased region" description="Pro residues" evidence="1">
    <location>
        <begin position="77"/>
        <end position="90"/>
    </location>
</feature>
<organism evidence="2 3">
    <name type="scientific">Plastorhodobacter daqingensis</name>
    <dbReference type="NCBI Taxonomy" id="1387281"/>
    <lineage>
        <taxon>Bacteria</taxon>
        <taxon>Pseudomonadati</taxon>
        <taxon>Pseudomonadota</taxon>
        <taxon>Alphaproteobacteria</taxon>
        <taxon>Rhodobacterales</taxon>
        <taxon>Paracoccaceae</taxon>
        <taxon>Plastorhodobacter</taxon>
    </lineage>
</organism>
<dbReference type="Gene3D" id="3.20.20.370">
    <property type="entry name" value="Glycoside hydrolase/deacetylase"/>
    <property type="match status" value="2"/>
</dbReference>
<feature type="compositionally biased region" description="Low complexity" evidence="1">
    <location>
        <begin position="192"/>
        <end position="212"/>
    </location>
</feature>
<protein>
    <recommendedName>
        <fullName evidence="4">Divergent polysaccharide deacetylase family protein</fullName>
    </recommendedName>
</protein>